<dbReference type="InterPro" id="IPR050960">
    <property type="entry name" value="AB_hydrolase_4_sf"/>
</dbReference>
<feature type="active site" description="Charge relay system" evidence="2">
    <location>
        <position position="155"/>
    </location>
</feature>
<evidence type="ECO:0000313" key="4">
    <source>
        <dbReference type="EMBL" id="TDU31204.1"/>
    </source>
</evidence>
<proteinExistence type="inferred from homology"/>
<dbReference type="InterPro" id="IPR022742">
    <property type="entry name" value="Hydrolase_4"/>
</dbReference>
<keyword evidence="5" id="KW-1185">Reference proteome</keyword>
<dbReference type="InterPro" id="IPR012020">
    <property type="entry name" value="ABHD4"/>
</dbReference>
<evidence type="ECO:0000313" key="5">
    <source>
        <dbReference type="Proteomes" id="UP000295341"/>
    </source>
</evidence>
<accession>A0A4R7PAX0</accession>
<dbReference type="SUPFAM" id="SSF53474">
    <property type="entry name" value="alpha/beta-Hydrolases"/>
    <property type="match status" value="1"/>
</dbReference>
<dbReference type="GO" id="GO:0047372">
    <property type="term" value="F:monoacylglycerol lipase activity"/>
    <property type="evidence" value="ECO:0007669"/>
    <property type="project" value="TreeGrafter"/>
</dbReference>
<gene>
    <name evidence="4" type="ORF">DFR24_0567</name>
</gene>
<dbReference type="OrthoDB" id="332676at2"/>
<dbReference type="PANTHER" id="PTHR10794:SF63">
    <property type="entry name" value="ALPHA_BETA HYDROLASE 1, ISOFORM A"/>
    <property type="match status" value="1"/>
</dbReference>
<evidence type="ECO:0000256" key="1">
    <source>
        <dbReference type="ARBA" id="ARBA00010884"/>
    </source>
</evidence>
<dbReference type="PIRSF" id="PIRSF005211">
    <property type="entry name" value="Ab_hydro_YheT"/>
    <property type="match status" value="1"/>
</dbReference>
<protein>
    <recommendedName>
        <fullName evidence="3">Serine aminopeptidase S33 domain-containing protein</fullName>
    </recommendedName>
</protein>
<evidence type="ECO:0000256" key="2">
    <source>
        <dbReference type="PIRSR" id="PIRSR005211-1"/>
    </source>
</evidence>
<name>A0A4R7PAX0_9GAMM</name>
<feature type="domain" description="Serine aminopeptidase S33" evidence="3">
    <location>
        <begin position="73"/>
        <end position="194"/>
    </location>
</feature>
<reference evidence="4 5" key="1">
    <citation type="submission" date="2019-03" db="EMBL/GenBank/DDBJ databases">
        <title>Genomic Encyclopedia of Type Strains, Phase IV (KMG-IV): sequencing the most valuable type-strain genomes for metagenomic binning, comparative biology and taxonomic classification.</title>
        <authorList>
            <person name="Goeker M."/>
        </authorList>
    </citation>
    <scope>NUCLEOTIDE SEQUENCE [LARGE SCALE GENOMIC DNA]</scope>
    <source>
        <strain evidence="4 5">DSM 26377</strain>
    </source>
</reference>
<dbReference type="Gene3D" id="3.40.50.1820">
    <property type="entry name" value="alpha/beta hydrolase"/>
    <property type="match status" value="1"/>
</dbReference>
<sequence>MPPADDKGFPAFAPPAGLRHASLQSTLASKRPVQRLWRKKGLDLNAKSIAHVLDCGHGVRLTGQQTPAPTAASRGLAVLVHGWEGGHDSSYLYSMAARLHTEGYATFRLNLRDHAGTHDLNEEMFHSARMDEVFGALARIRTLEPQGPLFVIGFSLGGNFSLRVGLQGSSRGVNPRLSIGISPSINPASTLEGIDSGPALFRWYFLDKWQRTLEAKRRAWPRYDFSAYRQLKTFVDTTRRFVADFTEYATYEDYLAQYTLTPALLAASPSPLAIVTSRDDSVIPIRDFAGLEVGGSVVACDITDHGGHCGFIENWRFDSWAERRVVALLRDA</sequence>
<dbReference type="InterPro" id="IPR029058">
    <property type="entry name" value="AB_hydrolase_fold"/>
</dbReference>
<dbReference type="Pfam" id="PF12146">
    <property type="entry name" value="Hydrolase_4"/>
    <property type="match status" value="1"/>
</dbReference>
<comment type="caution">
    <text evidence="4">The sequence shown here is derived from an EMBL/GenBank/DDBJ whole genome shotgun (WGS) entry which is preliminary data.</text>
</comment>
<dbReference type="GO" id="GO:0034338">
    <property type="term" value="F:short-chain carboxylesterase activity"/>
    <property type="evidence" value="ECO:0007669"/>
    <property type="project" value="TreeGrafter"/>
</dbReference>
<feature type="active site" description="Charge relay system" evidence="2">
    <location>
        <position position="308"/>
    </location>
</feature>
<dbReference type="EMBL" id="SOBT01000008">
    <property type="protein sequence ID" value="TDU31204.1"/>
    <property type="molecule type" value="Genomic_DNA"/>
</dbReference>
<dbReference type="AlphaFoldDB" id="A0A4R7PAX0"/>
<organism evidence="4 5">
    <name type="scientific">Panacagrimonas perspica</name>
    <dbReference type="NCBI Taxonomy" id="381431"/>
    <lineage>
        <taxon>Bacteria</taxon>
        <taxon>Pseudomonadati</taxon>
        <taxon>Pseudomonadota</taxon>
        <taxon>Gammaproteobacteria</taxon>
        <taxon>Nevskiales</taxon>
        <taxon>Nevskiaceae</taxon>
        <taxon>Panacagrimonas</taxon>
    </lineage>
</organism>
<dbReference type="RefSeq" id="WP_133879814.1">
    <property type="nucleotide sequence ID" value="NZ_MWIN01000014.1"/>
</dbReference>
<dbReference type="Proteomes" id="UP000295341">
    <property type="component" value="Unassembled WGS sequence"/>
</dbReference>
<dbReference type="PANTHER" id="PTHR10794">
    <property type="entry name" value="ABHYDROLASE DOMAIN-CONTAINING PROTEIN"/>
    <property type="match status" value="1"/>
</dbReference>
<feature type="active site" description="Charge relay system" evidence="2">
    <location>
        <position position="280"/>
    </location>
</feature>
<comment type="similarity">
    <text evidence="1">Belongs to the AB hydrolase superfamily. AB hydrolase 4 family.</text>
</comment>
<evidence type="ECO:0000259" key="3">
    <source>
        <dbReference type="Pfam" id="PF12146"/>
    </source>
</evidence>